<gene>
    <name evidence="2" type="ORF">B0J15DRAFT_519927</name>
</gene>
<proteinExistence type="predicted"/>
<accession>A0A9P9L3V1</accession>
<dbReference type="EMBL" id="JAGTJS010000002">
    <property type="protein sequence ID" value="KAH7273491.1"/>
    <property type="molecule type" value="Genomic_DNA"/>
</dbReference>
<reference evidence="2" key="1">
    <citation type="journal article" date="2021" name="Nat. Commun.">
        <title>Genetic determinants of endophytism in the Arabidopsis root mycobiome.</title>
        <authorList>
            <person name="Mesny F."/>
            <person name="Miyauchi S."/>
            <person name="Thiergart T."/>
            <person name="Pickel B."/>
            <person name="Atanasova L."/>
            <person name="Karlsson M."/>
            <person name="Huettel B."/>
            <person name="Barry K.W."/>
            <person name="Haridas S."/>
            <person name="Chen C."/>
            <person name="Bauer D."/>
            <person name="Andreopoulos W."/>
            <person name="Pangilinan J."/>
            <person name="LaButti K."/>
            <person name="Riley R."/>
            <person name="Lipzen A."/>
            <person name="Clum A."/>
            <person name="Drula E."/>
            <person name="Henrissat B."/>
            <person name="Kohler A."/>
            <person name="Grigoriev I.V."/>
            <person name="Martin F.M."/>
            <person name="Hacquard S."/>
        </authorList>
    </citation>
    <scope>NUCLEOTIDE SEQUENCE</scope>
    <source>
        <strain evidence="2">FSSC 5 MPI-SDFR-AT-0091</strain>
    </source>
</reference>
<evidence type="ECO:0000313" key="2">
    <source>
        <dbReference type="EMBL" id="KAH7273491.1"/>
    </source>
</evidence>
<dbReference type="Proteomes" id="UP000736672">
    <property type="component" value="Unassembled WGS sequence"/>
</dbReference>
<protein>
    <submittedName>
        <fullName evidence="2">Uncharacterized protein</fullName>
    </submittedName>
</protein>
<comment type="caution">
    <text evidence="2">The sequence shown here is derived from an EMBL/GenBank/DDBJ whole genome shotgun (WGS) entry which is preliminary data.</text>
</comment>
<dbReference type="AlphaFoldDB" id="A0A9P9L3V1"/>
<evidence type="ECO:0000256" key="1">
    <source>
        <dbReference type="SAM" id="MobiDB-lite"/>
    </source>
</evidence>
<keyword evidence="3" id="KW-1185">Reference proteome</keyword>
<dbReference type="OrthoDB" id="5079372at2759"/>
<organism evidence="2 3">
    <name type="scientific">Fusarium solani</name>
    <name type="common">Filamentous fungus</name>
    <dbReference type="NCBI Taxonomy" id="169388"/>
    <lineage>
        <taxon>Eukaryota</taxon>
        <taxon>Fungi</taxon>
        <taxon>Dikarya</taxon>
        <taxon>Ascomycota</taxon>
        <taxon>Pezizomycotina</taxon>
        <taxon>Sordariomycetes</taxon>
        <taxon>Hypocreomycetidae</taxon>
        <taxon>Hypocreales</taxon>
        <taxon>Nectriaceae</taxon>
        <taxon>Fusarium</taxon>
        <taxon>Fusarium solani species complex</taxon>
    </lineage>
</organism>
<feature type="region of interest" description="Disordered" evidence="1">
    <location>
        <begin position="1"/>
        <end position="44"/>
    </location>
</feature>
<evidence type="ECO:0000313" key="3">
    <source>
        <dbReference type="Proteomes" id="UP000736672"/>
    </source>
</evidence>
<name>A0A9P9L3V1_FUSSL</name>
<sequence>MGCGLSKEQRPSEANYVGTELIRMPPPTRRPGFRPDYSPPRGRVIPVPVGNPPLYEHVNAGLPGMSRPGTSSGIPTIPRIDITHDVIVEQDEALPALPAGATDQVGADEAVNKATTTTTVEGGDKVATGTVKDSN</sequence>